<evidence type="ECO:0000313" key="4">
    <source>
        <dbReference type="Proteomes" id="UP001152604"/>
    </source>
</evidence>
<accession>A0ABM9DTL1</accession>
<feature type="domain" description="Metallo-beta-lactamase" evidence="2">
    <location>
        <begin position="28"/>
        <end position="229"/>
    </location>
</feature>
<keyword evidence="1" id="KW-0378">Hydrolase</keyword>
<evidence type="ECO:0000313" key="3">
    <source>
        <dbReference type="EMBL" id="CAH2399493.1"/>
    </source>
</evidence>
<organism evidence="3 4">
    <name type="scientific">Mesorhizobium ventifaucium</name>
    <dbReference type="NCBI Taxonomy" id="666020"/>
    <lineage>
        <taxon>Bacteria</taxon>
        <taxon>Pseudomonadati</taxon>
        <taxon>Pseudomonadota</taxon>
        <taxon>Alphaproteobacteria</taxon>
        <taxon>Hyphomicrobiales</taxon>
        <taxon>Phyllobacteriaceae</taxon>
        <taxon>Mesorhizobium</taxon>
    </lineage>
</organism>
<evidence type="ECO:0000259" key="2">
    <source>
        <dbReference type="SMART" id="SM00849"/>
    </source>
</evidence>
<dbReference type="InterPro" id="IPR036866">
    <property type="entry name" value="RibonucZ/Hydroxyglut_hydro"/>
</dbReference>
<dbReference type="RefSeq" id="WP_254025080.1">
    <property type="nucleotide sequence ID" value="NZ_CAKXZS010000014.1"/>
</dbReference>
<evidence type="ECO:0000256" key="1">
    <source>
        <dbReference type="ARBA" id="ARBA00022801"/>
    </source>
</evidence>
<dbReference type="Pfam" id="PF12706">
    <property type="entry name" value="Lactamase_B_2"/>
    <property type="match status" value="1"/>
</dbReference>
<dbReference type="SUPFAM" id="SSF56281">
    <property type="entry name" value="Metallo-hydrolase/oxidoreductase"/>
    <property type="match status" value="1"/>
</dbReference>
<dbReference type="SMART" id="SM00849">
    <property type="entry name" value="Lactamase_B"/>
    <property type="match status" value="1"/>
</dbReference>
<sequence length="294" mass="31727">MNADPARDRLVLLGSKGGPALRPGGPWPSSSLLKFGGRTIVVDCGLGVTRGLAETGVSLKALDLVFITHLHSDHLLELGPLIHTAWTAGLATPVTVFGPPGTGHYWQRFCQAMEFDIEIRIVDEGRPDIVDMVSIIEFGEGRVMDERGLKVLALRVDHPPVTDCFALRFEHAGQSIVFSADTAFFPPLADFAKGADILVHEAMLEDGIERLVAKTGNGARLREHLLASHSLAEEAGRIATDAGVRRLVLNHLIPADDPEIGEADWIAAVRKTWAGDLTIARDGLVVGLEHDPEK</sequence>
<dbReference type="InterPro" id="IPR001279">
    <property type="entry name" value="Metallo-B-lactamas"/>
</dbReference>
<dbReference type="EMBL" id="CAKXZS010000014">
    <property type="protein sequence ID" value="CAH2399493.1"/>
    <property type="molecule type" value="Genomic_DNA"/>
</dbReference>
<comment type="caution">
    <text evidence="3">The sequence shown here is derived from an EMBL/GenBank/DDBJ whole genome shotgun (WGS) entry which is preliminary data.</text>
</comment>
<dbReference type="PANTHER" id="PTHR46018:SF2">
    <property type="entry name" value="ZINC PHOSPHODIESTERASE ELAC PROTEIN 1"/>
    <property type="match status" value="1"/>
</dbReference>
<dbReference type="PANTHER" id="PTHR46018">
    <property type="entry name" value="ZINC PHOSPHODIESTERASE ELAC PROTEIN 1"/>
    <property type="match status" value="1"/>
</dbReference>
<keyword evidence="4" id="KW-1185">Reference proteome</keyword>
<protein>
    <submittedName>
        <fullName evidence="3">Beta-lactamase domain protein</fullName>
    </submittedName>
</protein>
<gene>
    <name evidence="3" type="ORF">MES4922_210292</name>
</gene>
<reference evidence="3" key="1">
    <citation type="submission" date="2022-03" db="EMBL/GenBank/DDBJ databases">
        <authorList>
            <person name="Brunel B."/>
        </authorList>
    </citation>
    <scope>NUCLEOTIDE SEQUENCE</scope>
    <source>
        <strain evidence="3">STM4922sample</strain>
    </source>
</reference>
<proteinExistence type="predicted"/>
<dbReference type="CDD" id="cd07719">
    <property type="entry name" value="arylsulfatase_AtsA-like_MBL-fold"/>
    <property type="match status" value="1"/>
</dbReference>
<dbReference type="InterPro" id="IPR044094">
    <property type="entry name" value="AtsA-like_MBL-fold"/>
</dbReference>
<dbReference type="Gene3D" id="3.60.15.10">
    <property type="entry name" value="Ribonuclease Z/Hydroxyacylglutathione hydrolase-like"/>
    <property type="match status" value="1"/>
</dbReference>
<dbReference type="Proteomes" id="UP001152604">
    <property type="component" value="Unassembled WGS sequence"/>
</dbReference>
<name>A0ABM9DTL1_9HYPH</name>